<dbReference type="EMBL" id="JNFP01000028">
    <property type="protein sequence ID" value="KIA62819.1"/>
    <property type="molecule type" value="Genomic_DNA"/>
</dbReference>
<feature type="transmembrane region" description="Helical" evidence="1">
    <location>
        <begin position="93"/>
        <end position="112"/>
    </location>
</feature>
<protein>
    <recommendedName>
        <fullName evidence="4">DUF4383 domain-containing protein</fullName>
    </recommendedName>
</protein>
<evidence type="ECO:0008006" key="4">
    <source>
        <dbReference type="Google" id="ProtNLM"/>
    </source>
</evidence>
<organism evidence="2 3">
    <name type="scientific">Nocardia vulneris</name>
    <dbReference type="NCBI Taxonomy" id="1141657"/>
    <lineage>
        <taxon>Bacteria</taxon>
        <taxon>Bacillati</taxon>
        <taxon>Actinomycetota</taxon>
        <taxon>Actinomycetes</taxon>
        <taxon>Mycobacteriales</taxon>
        <taxon>Nocardiaceae</taxon>
        <taxon>Nocardia</taxon>
    </lineage>
</organism>
<gene>
    <name evidence="2" type="ORF">FG87_23170</name>
</gene>
<evidence type="ECO:0000313" key="3">
    <source>
        <dbReference type="Proteomes" id="UP000031364"/>
    </source>
</evidence>
<reference evidence="2 3" key="1">
    <citation type="journal article" date="2014" name="Int. J. Syst. Evol. Microbiol.">
        <title>Nocardia vulneris sp. nov., isolated from wounds of human patients in North America.</title>
        <authorList>
            <person name="Lasker B.A."/>
            <person name="Bell M."/>
            <person name="Klenk H.P."/>
            <person name="Sproer C."/>
            <person name="Schumann C."/>
            <person name="Schumann P."/>
            <person name="Brown J.M."/>
        </authorList>
    </citation>
    <scope>NUCLEOTIDE SEQUENCE [LARGE SCALE GENOMIC DNA]</scope>
    <source>
        <strain evidence="2 3">W9851</strain>
    </source>
</reference>
<feature type="transmembrane region" description="Helical" evidence="1">
    <location>
        <begin position="68"/>
        <end position="86"/>
    </location>
</feature>
<evidence type="ECO:0000313" key="2">
    <source>
        <dbReference type="EMBL" id="KIA62819.1"/>
    </source>
</evidence>
<name>A0ABR4ZCF0_9NOCA</name>
<keyword evidence="3" id="KW-1185">Reference proteome</keyword>
<dbReference type="RefSeq" id="WP_043674250.1">
    <property type="nucleotide sequence ID" value="NZ_BDCI01000001.1"/>
</dbReference>
<keyword evidence="1" id="KW-1133">Transmembrane helix</keyword>
<dbReference type="Pfam" id="PF14325">
    <property type="entry name" value="DUF4383"/>
    <property type="match status" value="1"/>
</dbReference>
<dbReference type="Proteomes" id="UP000031364">
    <property type="component" value="Unassembled WGS sequence"/>
</dbReference>
<proteinExistence type="predicted"/>
<accession>A0ABR4ZCF0</accession>
<evidence type="ECO:0000256" key="1">
    <source>
        <dbReference type="SAM" id="Phobius"/>
    </source>
</evidence>
<keyword evidence="1" id="KW-0472">Membrane</keyword>
<comment type="caution">
    <text evidence="2">The sequence shown here is derived from an EMBL/GenBank/DDBJ whole genome shotgun (WGS) entry which is preliminary data.</text>
</comment>
<feature type="transmembrane region" description="Helical" evidence="1">
    <location>
        <begin position="132"/>
        <end position="151"/>
    </location>
</feature>
<sequence>MLATARGALLRYLADVRRTPGQLLLLLLSLWFVSNGPVAFAMCSSFSFGAHMQSCTVMVFGFIPVTVNGWHALFHLVTGVAGLFLVRTPRRAFAYGIGCGWFYLVIAGFGFFGGDNVLRFMAVDTFGNYVHAVEGGLALTIAALIAFGTQLRTQPAATAMR</sequence>
<keyword evidence="1" id="KW-0812">Transmembrane</keyword>